<comment type="caution">
    <text evidence="2">The sequence shown here is derived from an EMBL/GenBank/DDBJ whole genome shotgun (WGS) entry which is preliminary data.</text>
</comment>
<dbReference type="Proteomes" id="UP000631576">
    <property type="component" value="Unassembled WGS sequence"/>
</dbReference>
<name>A0ABR7GBJ6_9FIRM</name>
<reference evidence="2 3" key="1">
    <citation type="submission" date="2020-08" db="EMBL/GenBank/DDBJ databases">
        <title>Genome public.</title>
        <authorList>
            <person name="Liu C."/>
            <person name="Sun Q."/>
        </authorList>
    </citation>
    <scope>NUCLEOTIDE SEQUENCE [LARGE SCALE GENOMIC DNA]</scope>
    <source>
        <strain evidence="2 3">NSJ-13</strain>
    </source>
</reference>
<dbReference type="EMBL" id="JACOPE010000001">
    <property type="protein sequence ID" value="MBC5684121.1"/>
    <property type="molecule type" value="Genomic_DNA"/>
</dbReference>
<protein>
    <submittedName>
        <fullName evidence="2">DUF4367 domain-containing protein</fullName>
    </submittedName>
</protein>
<organism evidence="2 3">
    <name type="scientific">Ruminococcus hominis</name>
    <dbReference type="NCBI Taxonomy" id="2763065"/>
    <lineage>
        <taxon>Bacteria</taxon>
        <taxon>Bacillati</taxon>
        <taxon>Bacillota</taxon>
        <taxon>Clostridia</taxon>
        <taxon>Eubacteriales</taxon>
        <taxon>Oscillospiraceae</taxon>
        <taxon>Ruminococcus</taxon>
    </lineage>
</organism>
<evidence type="ECO:0000256" key="1">
    <source>
        <dbReference type="SAM" id="Phobius"/>
    </source>
</evidence>
<keyword evidence="3" id="KW-1185">Reference proteome</keyword>
<evidence type="ECO:0000313" key="2">
    <source>
        <dbReference type="EMBL" id="MBC5684121.1"/>
    </source>
</evidence>
<feature type="transmembrane region" description="Helical" evidence="1">
    <location>
        <begin position="63"/>
        <end position="83"/>
    </location>
</feature>
<keyword evidence="1" id="KW-1133">Transmembrane helix</keyword>
<sequence length="506" mass="57669">MSKDFMNNKNKNSVKREYSDQEIKKILSEDIETPEYVNQRIKDTYECLGIHHNKKSTSKYHTWKIAVAAIAVTAGLSVVGFAANKYMAVLKSEKGDSIQYTFQVDRTKEAHAISVEPTYMPEGYERGGENTANYGKWHNDKTGGGISIIPMNASELDYIERMGQTEEFMNYKRSQQQKVMNLGEQQVDVYVREDFYIDSDDTVKNIYLYDENEGYAIQIWSRSDLPYEEILKVAEGLKVTVLDEVVPYATEEEIKEAKAEQKKLEKEKVGLKKIAAEDIYEIGDEITDPMLEDEALKNEVEDIRFVVNSVEVADSISLAEYPKENFIDYENEMAPWMNEDGTLKSHDRGVLNENGEIEGIEKVNSKYVIVRMTAKNCGDTQSEWNKEDGVPIAPDLTTLASMEDGTIVKADDSYVSVNENYSLQWMSSDGSSFPVYFDKMYYTDGNQRLKQALWHPLAAGEELDYTLIYVIDEDQVDQMYLWFFSGTGGVDSQGNTIVSPYVRLAI</sequence>
<dbReference type="RefSeq" id="WP_186865250.1">
    <property type="nucleotide sequence ID" value="NZ_JACOPE010000001.1"/>
</dbReference>
<keyword evidence="1" id="KW-0472">Membrane</keyword>
<keyword evidence="1" id="KW-0812">Transmembrane</keyword>
<accession>A0ABR7GBJ6</accession>
<evidence type="ECO:0000313" key="3">
    <source>
        <dbReference type="Proteomes" id="UP000631576"/>
    </source>
</evidence>
<gene>
    <name evidence="2" type="ORF">H8S40_11225</name>
</gene>
<proteinExistence type="predicted"/>